<dbReference type="GO" id="GO:0005774">
    <property type="term" value="C:vacuolar membrane"/>
    <property type="evidence" value="ECO:0007669"/>
    <property type="project" value="TreeGrafter"/>
</dbReference>
<evidence type="ECO:0000256" key="5">
    <source>
        <dbReference type="ARBA" id="ARBA00022989"/>
    </source>
</evidence>
<dbReference type="EMBL" id="JABELV010000275">
    <property type="protein sequence ID" value="KAG7527504.1"/>
    <property type="molecule type" value="Genomic_DNA"/>
</dbReference>
<evidence type="ECO:0000313" key="9">
    <source>
        <dbReference type="Proteomes" id="UP000812966"/>
    </source>
</evidence>
<feature type="transmembrane region" description="Helical" evidence="7">
    <location>
        <begin position="165"/>
        <end position="185"/>
    </location>
</feature>
<keyword evidence="6 7" id="KW-0472">Membrane</keyword>
<feature type="transmembrane region" description="Helical" evidence="7">
    <location>
        <begin position="265"/>
        <end position="285"/>
    </location>
</feature>
<dbReference type="Gene3D" id="1.20.1280.290">
    <property type="match status" value="2"/>
</dbReference>
<evidence type="ECO:0000313" key="8">
    <source>
        <dbReference type="EMBL" id="KAG7527504.1"/>
    </source>
</evidence>
<organism evidence="8 9">
    <name type="scientific">Filobasidium floriforme</name>
    <dbReference type="NCBI Taxonomy" id="5210"/>
    <lineage>
        <taxon>Eukaryota</taxon>
        <taxon>Fungi</taxon>
        <taxon>Dikarya</taxon>
        <taxon>Basidiomycota</taxon>
        <taxon>Agaricomycotina</taxon>
        <taxon>Tremellomycetes</taxon>
        <taxon>Filobasidiales</taxon>
        <taxon>Filobasidiaceae</taxon>
        <taxon>Filobasidium</taxon>
    </lineage>
</organism>
<feature type="transmembrane region" description="Helical" evidence="7">
    <location>
        <begin position="93"/>
        <end position="113"/>
    </location>
</feature>
<sequence>MKNHSALLEAILPYLGVIYFAAWSVSFYPQLFLNYRRKSATGFSFDFTILNPLGFLCYTLYAILLRYDPVVREQYARRSNGHEPQVSRADVGFATHAFLLSSIGLIQVLYYGWRASRGQRTVTVHGQDRETYAYGTLPQSEDGEAEDADQKAYVEERGREELTRWGSWSLVGIAVVLVIEGILVAARKQEWLDYVLVISYVKLYISVFKWIPQLRMNHILRSTEGFSIVTVALDLVGSITSLAELVIASYLAGDIPAIWGNPLKLGLSGITLLTDGWFVGQRLVFGEKRSPTRDKAGERERLIADTS</sequence>
<name>A0A8K0JEK0_9TREE</name>
<dbReference type="GO" id="GO:0000324">
    <property type="term" value="C:fungal-type vacuole"/>
    <property type="evidence" value="ECO:0007669"/>
    <property type="project" value="TreeGrafter"/>
</dbReference>
<dbReference type="InterPro" id="IPR006603">
    <property type="entry name" value="PQ-loop_rpt"/>
</dbReference>
<keyword evidence="9" id="KW-1185">Reference proteome</keyword>
<evidence type="ECO:0000256" key="4">
    <source>
        <dbReference type="ARBA" id="ARBA00022737"/>
    </source>
</evidence>
<evidence type="ECO:0000256" key="7">
    <source>
        <dbReference type="SAM" id="Phobius"/>
    </source>
</evidence>
<evidence type="ECO:0000256" key="1">
    <source>
        <dbReference type="ARBA" id="ARBA00004127"/>
    </source>
</evidence>
<dbReference type="InterPro" id="IPR005282">
    <property type="entry name" value="LC_transporter"/>
</dbReference>
<dbReference type="SMART" id="SM00679">
    <property type="entry name" value="CTNS"/>
    <property type="match status" value="2"/>
</dbReference>
<evidence type="ECO:0000256" key="2">
    <source>
        <dbReference type="ARBA" id="ARBA00022448"/>
    </source>
</evidence>
<proteinExistence type="predicted"/>
<keyword evidence="4" id="KW-0677">Repeat</keyword>
<dbReference type="AlphaFoldDB" id="A0A8K0JEK0"/>
<evidence type="ECO:0008006" key="10">
    <source>
        <dbReference type="Google" id="ProtNLM"/>
    </source>
</evidence>
<dbReference type="PANTHER" id="PTHR13131:SF5">
    <property type="entry name" value="CYSTINOSIN"/>
    <property type="match status" value="1"/>
</dbReference>
<dbReference type="GO" id="GO:0012505">
    <property type="term" value="C:endomembrane system"/>
    <property type="evidence" value="ECO:0007669"/>
    <property type="project" value="UniProtKB-SubCell"/>
</dbReference>
<feature type="transmembrane region" description="Helical" evidence="7">
    <location>
        <begin position="191"/>
        <end position="211"/>
    </location>
</feature>
<dbReference type="Pfam" id="PF04193">
    <property type="entry name" value="PQ-loop"/>
    <property type="match status" value="2"/>
</dbReference>
<accession>A0A8K0JEK0</accession>
<evidence type="ECO:0000256" key="6">
    <source>
        <dbReference type="ARBA" id="ARBA00023136"/>
    </source>
</evidence>
<comment type="caution">
    <text evidence="8">The sequence shown here is derived from an EMBL/GenBank/DDBJ whole genome shotgun (WGS) entry which is preliminary data.</text>
</comment>
<reference evidence="8" key="1">
    <citation type="submission" date="2020-04" db="EMBL/GenBank/DDBJ databases">
        <title>Analysis of mating type loci in Filobasidium floriforme.</title>
        <authorList>
            <person name="Nowrousian M."/>
        </authorList>
    </citation>
    <scope>NUCLEOTIDE SEQUENCE</scope>
    <source>
        <strain evidence="8">CBS 6242</strain>
    </source>
</reference>
<keyword evidence="2" id="KW-0813">Transport</keyword>
<dbReference type="Proteomes" id="UP000812966">
    <property type="component" value="Unassembled WGS sequence"/>
</dbReference>
<gene>
    <name evidence="8" type="ORF">FFLO_06864</name>
</gene>
<comment type="subcellular location">
    <subcellularLocation>
        <location evidence="1">Endomembrane system</location>
        <topology evidence="1">Multi-pass membrane protein</topology>
    </subcellularLocation>
</comment>
<protein>
    <recommendedName>
        <fullName evidence="10">Cystinosin</fullName>
    </recommendedName>
</protein>
<dbReference type="PANTHER" id="PTHR13131">
    <property type="entry name" value="CYSTINOSIN"/>
    <property type="match status" value="1"/>
</dbReference>
<feature type="transmembrane region" description="Helical" evidence="7">
    <location>
        <begin position="45"/>
        <end position="64"/>
    </location>
</feature>
<feature type="transmembrane region" description="Helical" evidence="7">
    <location>
        <begin position="12"/>
        <end position="33"/>
    </location>
</feature>
<dbReference type="GO" id="GO:0015184">
    <property type="term" value="F:L-cystine transmembrane transporter activity"/>
    <property type="evidence" value="ECO:0007669"/>
    <property type="project" value="TreeGrafter"/>
</dbReference>
<feature type="transmembrane region" description="Helical" evidence="7">
    <location>
        <begin position="231"/>
        <end position="253"/>
    </location>
</feature>
<evidence type="ECO:0000256" key="3">
    <source>
        <dbReference type="ARBA" id="ARBA00022692"/>
    </source>
</evidence>
<keyword evidence="3 7" id="KW-0812">Transmembrane</keyword>
<keyword evidence="5 7" id="KW-1133">Transmembrane helix</keyword>